<evidence type="ECO:0000256" key="1">
    <source>
        <dbReference type="SAM" id="MobiDB-lite"/>
    </source>
</evidence>
<reference evidence="2" key="1">
    <citation type="submission" date="2020-05" db="EMBL/GenBank/DDBJ databases">
        <authorList>
            <person name="Chiriac C."/>
            <person name="Salcher M."/>
            <person name="Ghai R."/>
            <person name="Kavagutti S V."/>
        </authorList>
    </citation>
    <scope>NUCLEOTIDE SEQUENCE</scope>
</reference>
<feature type="region of interest" description="Disordered" evidence="1">
    <location>
        <begin position="32"/>
        <end position="62"/>
    </location>
</feature>
<protein>
    <submittedName>
        <fullName evidence="2">Unannotated protein</fullName>
    </submittedName>
</protein>
<evidence type="ECO:0000313" key="2">
    <source>
        <dbReference type="EMBL" id="CAB4836298.1"/>
    </source>
</evidence>
<dbReference type="EMBL" id="CAFAAV010000396">
    <property type="protein sequence ID" value="CAB4836298.1"/>
    <property type="molecule type" value="Genomic_DNA"/>
</dbReference>
<proteinExistence type="predicted"/>
<sequence length="446" mass="47447">MTARTQRRTHVVGDQRLGAGGEVLVDRRCGATTGTHRQNDGGSAGDDVAASEHARQRRGLSDGVGGDIAAAVEAQPGCVASDDRVRVGAQRHDHRVALDLERLAGAERCAPTPFVWFAQFHPLDADAAHQPFGVGKHLERVVQEHELDAFVLGVVQLLGASGCLGPATAIHTAHLGAESLGDAQTVHRGVPCADHHDVFADAHGRVDIGETVAAHQVHASEELVGADDPTGVLARNAEECRCTGTDAQEHGVVALVVEQLLHRERAPDDLVGLELDAHLRQTGHFAIDDLPRQAERGDAISQHATSDVQRLVHRDVDTGAGQIGCTGETGRAGTDDSHPLAGGRGDCLVATDAVVTDETFETADGHRLHLAPDHALCFTLRFLRADTAAHRRKDVRFVDHIERSVDIAHQQVTDEARNVDGDRAAFDARGSAALQTTFGLAHRLGE</sequence>
<dbReference type="AlphaFoldDB" id="A0A6J7AVF7"/>
<gene>
    <name evidence="2" type="ORF">UFOPK3099_03106</name>
</gene>
<name>A0A6J7AVF7_9ZZZZ</name>
<accession>A0A6J7AVF7</accession>
<organism evidence="2">
    <name type="scientific">freshwater metagenome</name>
    <dbReference type="NCBI Taxonomy" id="449393"/>
    <lineage>
        <taxon>unclassified sequences</taxon>
        <taxon>metagenomes</taxon>
        <taxon>ecological metagenomes</taxon>
    </lineage>
</organism>